<dbReference type="GeneID" id="54998487"/>
<evidence type="ECO:0000313" key="2">
    <source>
        <dbReference type="Proteomes" id="UP000259952"/>
    </source>
</evidence>
<reference evidence="1 2" key="1">
    <citation type="submission" date="2018-06" db="EMBL/GenBank/DDBJ databases">
        <authorList>
            <person name="Searcy Z.E."/>
            <person name="Delesalle V.A."/>
            <person name="Garlena R.A."/>
            <person name="Russell D.A."/>
            <person name="Pope W.H."/>
            <person name="Jacobs-Sera D."/>
            <person name="Hatfull G.F."/>
        </authorList>
    </citation>
    <scope>NUCLEOTIDE SEQUENCE [LARGE SCALE GENOMIC DNA]</scope>
</reference>
<dbReference type="EMBL" id="MH479913">
    <property type="protein sequence ID" value="AXN53472.1"/>
    <property type="molecule type" value="Genomic_DNA"/>
</dbReference>
<proteinExistence type="predicted"/>
<sequence>MSLREEEMPSIKNCDPTDPEEAFLPYYMGMPNQRGAGMPFPKSYLRLLSRQMWEAGCRPPGPCPHCGEDISEVQLRYQKPPMLDREHWATNPGMWVPIDTPEPEVTPVDEIVDAMPPLVREAVDASLDRYRK</sequence>
<name>A0A346FCK8_9CAUD</name>
<dbReference type="Proteomes" id="UP000259952">
    <property type="component" value="Segment"/>
</dbReference>
<dbReference type="RefSeq" id="YP_009807606.1">
    <property type="nucleotide sequence ID" value="NC_048027.1"/>
</dbReference>
<dbReference type="InterPro" id="IPR021226">
    <property type="entry name" value="Phage_gene29"/>
</dbReference>
<dbReference type="Pfam" id="PF10910">
    <property type="entry name" value="Phage_gene29"/>
    <property type="match status" value="1"/>
</dbReference>
<gene>
    <name evidence="1" type="primary">54</name>
    <name evidence="1" type="ORF">SEA_FRYBERGER_54</name>
</gene>
<evidence type="ECO:0008006" key="3">
    <source>
        <dbReference type="Google" id="ProtNLM"/>
    </source>
</evidence>
<dbReference type="KEGG" id="vg:54998487"/>
<accession>A0A346FCK8</accession>
<keyword evidence="2" id="KW-1185">Reference proteome</keyword>
<protein>
    <recommendedName>
        <fullName evidence="3">Minor tail protein</fullName>
    </recommendedName>
</protein>
<organism evidence="1 2">
    <name type="scientific">Gordonia phage Fryberger</name>
    <dbReference type="NCBI Taxonomy" id="2250392"/>
    <lineage>
        <taxon>Viruses</taxon>
        <taxon>Duplodnaviria</taxon>
        <taxon>Heunggongvirae</taxon>
        <taxon>Uroviricota</taxon>
        <taxon>Caudoviricetes</taxon>
        <taxon>Ronaldovirus</taxon>
        <taxon>Ronaldovirus fryberger</taxon>
    </lineage>
</organism>
<evidence type="ECO:0000313" key="1">
    <source>
        <dbReference type="EMBL" id="AXN53472.1"/>
    </source>
</evidence>